<name>A0A9D1NJD4_9BACT</name>
<evidence type="ECO:0000256" key="1">
    <source>
        <dbReference type="SAM" id="SignalP"/>
    </source>
</evidence>
<protein>
    <recommendedName>
        <fullName evidence="4">Phytase-like domain-containing protein</fullName>
    </recommendedName>
</protein>
<evidence type="ECO:0008006" key="4">
    <source>
        <dbReference type="Google" id="ProtNLM"/>
    </source>
</evidence>
<comment type="caution">
    <text evidence="2">The sequence shown here is derived from an EMBL/GenBank/DDBJ whole genome shotgun (WGS) entry which is preliminary data.</text>
</comment>
<reference evidence="2" key="1">
    <citation type="submission" date="2020-10" db="EMBL/GenBank/DDBJ databases">
        <authorList>
            <person name="Gilroy R."/>
        </authorList>
    </citation>
    <scope>NUCLEOTIDE SEQUENCE</scope>
    <source>
        <strain evidence="2">10669</strain>
    </source>
</reference>
<sequence length="339" mass="37337">MRYGSIFVAGMLFAAETLFAASRPENHTVFAELPPLTQVVVAGDVGNAASEPLALTPSAHFDVKKIEECSALEKSARHPNAYWTLSDSGCAPVVFALRETGEIVMPAAARGNYEGIRVTGTRNVDWECLALDDQGNLVIGDVGNNLSNRRNLCFYVVPEPSPTADVVTAHRRKVSFYYPSQNEFPARSRNYDCEACFALNGQIYFFTKHWSDTETVLWRVDPAIESYQAAVPVARFDARGMVTDAALSPARRRLAVLTYHGVWVFELPEADAFGKIDETRFFTHAPAHFRRVAAPKDFWQIEGVAFADEDTLLIASEQGALFRVPVSALSEKGSAPARP</sequence>
<dbReference type="EMBL" id="DVOG01000061">
    <property type="protein sequence ID" value="HIV03965.1"/>
    <property type="molecule type" value="Genomic_DNA"/>
</dbReference>
<gene>
    <name evidence="2" type="ORF">IAC75_02305</name>
</gene>
<reference evidence="2" key="2">
    <citation type="journal article" date="2021" name="PeerJ">
        <title>Extensive microbial diversity within the chicken gut microbiome revealed by metagenomics and culture.</title>
        <authorList>
            <person name="Gilroy R."/>
            <person name="Ravi A."/>
            <person name="Getino M."/>
            <person name="Pursley I."/>
            <person name="Horton D.L."/>
            <person name="Alikhan N.F."/>
            <person name="Baker D."/>
            <person name="Gharbi K."/>
            <person name="Hall N."/>
            <person name="Watson M."/>
            <person name="Adriaenssens E.M."/>
            <person name="Foster-Nyarko E."/>
            <person name="Jarju S."/>
            <person name="Secka A."/>
            <person name="Antonio M."/>
            <person name="Oren A."/>
            <person name="Chaudhuri R.R."/>
            <person name="La Ragione R."/>
            <person name="Hildebrand F."/>
            <person name="Pallen M.J."/>
        </authorList>
    </citation>
    <scope>NUCLEOTIDE SEQUENCE</scope>
    <source>
        <strain evidence="2">10669</strain>
    </source>
</reference>
<dbReference type="Proteomes" id="UP000886812">
    <property type="component" value="Unassembled WGS sequence"/>
</dbReference>
<evidence type="ECO:0000313" key="2">
    <source>
        <dbReference type="EMBL" id="HIV03965.1"/>
    </source>
</evidence>
<feature type="signal peptide" evidence="1">
    <location>
        <begin position="1"/>
        <end position="20"/>
    </location>
</feature>
<evidence type="ECO:0000313" key="3">
    <source>
        <dbReference type="Proteomes" id="UP000886812"/>
    </source>
</evidence>
<feature type="chain" id="PRO_5038691104" description="Phytase-like domain-containing protein" evidence="1">
    <location>
        <begin position="21"/>
        <end position="339"/>
    </location>
</feature>
<dbReference type="SUPFAM" id="SSF50956">
    <property type="entry name" value="Thermostable phytase (3-phytase)"/>
    <property type="match status" value="1"/>
</dbReference>
<keyword evidence="1" id="KW-0732">Signal</keyword>
<organism evidence="2 3">
    <name type="scientific">Candidatus Spyradosoma merdigallinarum</name>
    <dbReference type="NCBI Taxonomy" id="2840950"/>
    <lineage>
        <taxon>Bacteria</taxon>
        <taxon>Pseudomonadati</taxon>
        <taxon>Verrucomicrobiota</taxon>
        <taxon>Opitutia</taxon>
        <taxon>Opitutia incertae sedis</taxon>
        <taxon>Candidatus Spyradosoma</taxon>
    </lineage>
</organism>
<dbReference type="AlphaFoldDB" id="A0A9D1NJD4"/>
<proteinExistence type="predicted"/>
<accession>A0A9D1NJD4</accession>